<protein>
    <submittedName>
        <fullName evidence="1">Uncharacterized protein</fullName>
    </submittedName>
</protein>
<dbReference type="Proteomes" id="UP001141806">
    <property type="component" value="Unassembled WGS sequence"/>
</dbReference>
<evidence type="ECO:0000313" key="1">
    <source>
        <dbReference type="EMBL" id="KAJ4960303.1"/>
    </source>
</evidence>
<name>A0A9Q0K3N6_9MAGN</name>
<gene>
    <name evidence="1" type="ORF">NE237_020213</name>
</gene>
<reference evidence="1" key="1">
    <citation type="journal article" date="2023" name="Plant J.">
        <title>The genome of the king protea, Protea cynaroides.</title>
        <authorList>
            <person name="Chang J."/>
            <person name="Duong T.A."/>
            <person name="Schoeman C."/>
            <person name="Ma X."/>
            <person name="Roodt D."/>
            <person name="Barker N."/>
            <person name="Li Z."/>
            <person name="Van de Peer Y."/>
            <person name="Mizrachi E."/>
        </authorList>
    </citation>
    <scope>NUCLEOTIDE SEQUENCE</scope>
    <source>
        <tissue evidence="1">Young leaves</tissue>
    </source>
</reference>
<sequence>MKCYLETPPRSVHRDPEHRITGEYPFYLPVCFGSPPAPSLPAYAPLKPSPDLLVDASAMVPFDPFPGEPSAGVPLCSMSDTTIVDPWDGNPSAVFSPSHPPLYIELAPLAFLPRLTCPRDDVGFVSDDCSRMKRDKSSLGLLARIPSLPQLGPEKLQVWEWYESRSSH</sequence>
<organism evidence="1 2">
    <name type="scientific">Protea cynaroides</name>
    <dbReference type="NCBI Taxonomy" id="273540"/>
    <lineage>
        <taxon>Eukaryota</taxon>
        <taxon>Viridiplantae</taxon>
        <taxon>Streptophyta</taxon>
        <taxon>Embryophyta</taxon>
        <taxon>Tracheophyta</taxon>
        <taxon>Spermatophyta</taxon>
        <taxon>Magnoliopsida</taxon>
        <taxon>Proteales</taxon>
        <taxon>Proteaceae</taxon>
        <taxon>Protea</taxon>
    </lineage>
</organism>
<evidence type="ECO:0000313" key="2">
    <source>
        <dbReference type="Proteomes" id="UP001141806"/>
    </source>
</evidence>
<comment type="caution">
    <text evidence="1">The sequence shown here is derived from an EMBL/GenBank/DDBJ whole genome shotgun (WGS) entry which is preliminary data.</text>
</comment>
<accession>A0A9Q0K3N6</accession>
<keyword evidence="2" id="KW-1185">Reference proteome</keyword>
<dbReference type="EMBL" id="JAMYWD010000009">
    <property type="protein sequence ID" value="KAJ4960303.1"/>
    <property type="molecule type" value="Genomic_DNA"/>
</dbReference>
<dbReference type="AlphaFoldDB" id="A0A9Q0K3N6"/>
<proteinExistence type="predicted"/>